<evidence type="ECO:0000313" key="6">
    <source>
        <dbReference type="Proteomes" id="UP000053941"/>
    </source>
</evidence>
<proteinExistence type="inferred from homology"/>
<dbReference type="InterPro" id="IPR029062">
    <property type="entry name" value="Class_I_gatase-like"/>
</dbReference>
<keyword evidence="2" id="KW-0645">Protease</keyword>
<evidence type="ECO:0000256" key="3">
    <source>
        <dbReference type="ARBA" id="ARBA00022801"/>
    </source>
</evidence>
<keyword evidence="4" id="KW-0720">Serine protease</keyword>
<accession>A0A0R2P4E6</accession>
<dbReference type="SUPFAM" id="SSF52317">
    <property type="entry name" value="Class I glutamine amidotransferase-like"/>
    <property type="match status" value="1"/>
</dbReference>
<keyword evidence="3" id="KW-0378">Hydrolase</keyword>
<protein>
    <submittedName>
        <fullName evidence="5">Peptidase</fullName>
    </submittedName>
</protein>
<comment type="similarity">
    <text evidence="1">Belongs to the peptidase S51 family.</text>
</comment>
<dbReference type="GO" id="GO:0008236">
    <property type="term" value="F:serine-type peptidase activity"/>
    <property type="evidence" value="ECO:0007669"/>
    <property type="project" value="UniProtKB-KW"/>
</dbReference>
<comment type="caution">
    <text evidence="5">The sequence shown here is derived from an EMBL/GenBank/DDBJ whole genome shotgun (WGS) entry which is preliminary data.</text>
</comment>
<organism evidence="5 6">
    <name type="scientific">Actinobacteria bacterium BACL2 MAG-120802-bin41</name>
    <dbReference type="NCBI Taxonomy" id="1655568"/>
    <lineage>
        <taxon>Bacteria</taxon>
        <taxon>Bacillati</taxon>
        <taxon>Actinomycetota</taxon>
        <taxon>Actinomycetes</taxon>
        <taxon>Actinomycetes incertae sedis</taxon>
        <taxon>ac1 cluster</taxon>
    </lineage>
</organism>
<name>A0A0R2P4E6_9ACTN</name>
<dbReference type="Pfam" id="PF03575">
    <property type="entry name" value="Peptidase_S51"/>
    <property type="match status" value="1"/>
</dbReference>
<evidence type="ECO:0000313" key="5">
    <source>
        <dbReference type="EMBL" id="KRO30739.1"/>
    </source>
</evidence>
<dbReference type="AlphaFoldDB" id="A0A0R2P4E6"/>
<dbReference type="GO" id="GO:0006508">
    <property type="term" value="P:proteolysis"/>
    <property type="evidence" value="ECO:0007669"/>
    <property type="project" value="UniProtKB-KW"/>
</dbReference>
<evidence type="ECO:0000256" key="4">
    <source>
        <dbReference type="ARBA" id="ARBA00022825"/>
    </source>
</evidence>
<reference evidence="5 6" key="1">
    <citation type="submission" date="2015-10" db="EMBL/GenBank/DDBJ databases">
        <title>Metagenome-Assembled Genomes uncover a global brackish microbiome.</title>
        <authorList>
            <person name="Hugerth L.W."/>
            <person name="Larsson J."/>
            <person name="Alneberg J."/>
            <person name="Lindh M.V."/>
            <person name="Legrand C."/>
            <person name="Pinhassi J."/>
            <person name="Andersson A.F."/>
        </authorList>
    </citation>
    <scope>NUCLEOTIDE SEQUENCE [LARGE SCALE GENOMIC DNA]</scope>
    <source>
        <strain evidence="5">BACL2 MAG-120802-bin41</strain>
    </source>
</reference>
<evidence type="ECO:0000256" key="2">
    <source>
        <dbReference type="ARBA" id="ARBA00022670"/>
    </source>
</evidence>
<dbReference type="PANTHER" id="PTHR36175:SF1">
    <property type="entry name" value="CYANOPHYCINASE"/>
    <property type="match status" value="1"/>
</dbReference>
<gene>
    <name evidence="5" type="ORF">ABR60_03045</name>
</gene>
<dbReference type="EMBL" id="LIAS01000066">
    <property type="protein sequence ID" value="KRO30739.1"/>
    <property type="molecule type" value="Genomic_DNA"/>
</dbReference>
<dbReference type="InterPro" id="IPR005320">
    <property type="entry name" value="Peptidase_S51"/>
</dbReference>
<evidence type="ECO:0000256" key="1">
    <source>
        <dbReference type="ARBA" id="ARBA00006534"/>
    </source>
</evidence>
<dbReference type="Proteomes" id="UP000053941">
    <property type="component" value="Unassembled WGS sequence"/>
</dbReference>
<sequence length="239" mass="25593">MPKGSLALVGSGEYLPAMASLEQSLIQDGVKNGKKARFIQIPTAAGQESADRIAFWRELGRAQGERLGVEVEFLEILNRQDAQDKELAELIADSALIYLSGGDPHHLADSLADTPVLGAIYQGWASGSSLAGCSAGAMALSTQIPNFRFSKKSPTPGFNLLPKIRVIPHFDRFFRWIPESAAKVLMSAPDETILIGIDELTALVNRSGEDDWQVIGSGLVHILSGAPSAQLAESARITL</sequence>
<dbReference type="PANTHER" id="PTHR36175">
    <property type="entry name" value="CYANOPHYCINASE"/>
    <property type="match status" value="1"/>
</dbReference>
<dbReference type="Gene3D" id="3.40.50.880">
    <property type="match status" value="1"/>
</dbReference>